<reference evidence="2" key="1">
    <citation type="submission" date="2016-10" db="EMBL/GenBank/DDBJ databases">
        <authorList>
            <person name="Varghese N."/>
            <person name="Submissions S."/>
        </authorList>
    </citation>
    <scope>NUCLEOTIDE SEQUENCE [LARGE SCALE GENOMIC DNA]</scope>
    <source>
        <strain evidence="2">CGMCC 4.578</strain>
    </source>
</reference>
<dbReference type="Proteomes" id="UP000199028">
    <property type="component" value="Unassembled WGS sequence"/>
</dbReference>
<organism evidence="1 2">
    <name type="scientific">Lentzea flaviverrucosa</name>
    <dbReference type="NCBI Taxonomy" id="200379"/>
    <lineage>
        <taxon>Bacteria</taxon>
        <taxon>Bacillati</taxon>
        <taxon>Actinomycetota</taxon>
        <taxon>Actinomycetes</taxon>
        <taxon>Pseudonocardiales</taxon>
        <taxon>Pseudonocardiaceae</taxon>
        <taxon>Lentzea</taxon>
    </lineage>
</organism>
<accession>A0A1H8ZWM5</accession>
<name>A0A1H8ZWM5_9PSEU</name>
<dbReference type="AlphaFoldDB" id="A0A1H8ZWM5"/>
<gene>
    <name evidence="1" type="ORF">SAMN05216195_10130</name>
</gene>
<evidence type="ECO:0000313" key="2">
    <source>
        <dbReference type="Proteomes" id="UP000199028"/>
    </source>
</evidence>
<protein>
    <submittedName>
        <fullName evidence="1">Uncharacterized protein</fullName>
    </submittedName>
</protein>
<evidence type="ECO:0000313" key="1">
    <source>
        <dbReference type="EMBL" id="SEP68886.1"/>
    </source>
</evidence>
<sequence>MHRLDEVQAREVTLAAVGAVNRRDHLWSVDAVRCLVSDERTRVVAIDTCAAILLRGVPRGSLEPSVRIPISVPATRGDATCARAAEVASEVLSGLACGDDQRVALVLGTLTEEQQFDAVLVLVRAAAEWIDTYVGIDGDTVDAYYAISKVEMT</sequence>
<dbReference type="EMBL" id="FOFT01000001">
    <property type="protein sequence ID" value="SEP68886.1"/>
    <property type="molecule type" value="Genomic_DNA"/>
</dbReference>
<dbReference type="RefSeq" id="WP_143086548.1">
    <property type="nucleotide sequence ID" value="NZ_FOFT01000001.1"/>
</dbReference>
<keyword evidence="2" id="KW-1185">Reference proteome</keyword>
<dbReference type="OrthoDB" id="3690202at2"/>
<proteinExistence type="predicted"/>